<dbReference type="AlphaFoldDB" id="A0A420WFA9"/>
<sequence length="163" mass="18618">MRDRLTFLFARLETGGAEIMSEIYTLTSAHLYGIIHRILPEDPMASRVLKSVYARVWERRHEIAKQVADPVVYLRTLAHRYAIDYKFTHNIKSVLEQKSAIESNGKIESLKGLNIKPADIKLLRRAYLDGLSCEDLADLEGTTANDVRTRLAQLSHKLNQEVL</sequence>
<dbReference type="EMBL" id="RBII01000002">
    <property type="protein sequence ID" value="RKQ69649.1"/>
    <property type="molecule type" value="Genomic_DNA"/>
</dbReference>
<dbReference type="Proteomes" id="UP000282211">
    <property type="component" value="Unassembled WGS sequence"/>
</dbReference>
<organism evidence="1 2">
    <name type="scientific">Litorimonas taeanensis</name>
    <dbReference type="NCBI Taxonomy" id="568099"/>
    <lineage>
        <taxon>Bacteria</taxon>
        <taxon>Pseudomonadati</taxon>
        <taxon>Pseudomonadota</taxon>
        <taxon>Alphaproteobacteria</taxon>
        <taxon>Maricaulales</taxon>
        <taxon>Robiginitomaculaceae</taxon>
    </lineage>
</organism>
<accession>A0A420WFA9</accession>
<reference evidence="1 2" key="1">
    <citation type="submission" date="2018-10" db="EMBL/GenBank/DDBJ databases">
        <title>Genomic Encyclopedia of Type Strains, Phase IV (KMG-IV): sequencing the most valuable type-strain genomes for metagenomic binning, comparative biology and taxonomic classification.</title>
        <authorList>
            <person name="Goeker M."/>
        </authorList>
    </citation>
    <scope>NUCLEOTIDE SEQUENCE [LARGE SCALE GENOMIC DNA]</scope>
    <source>
        <strain evidence="1 2">DSM 22008</strain>
    </source>
</reference>
<evidence type="ECO:0000313" key="1">
    <source>
        <dbReference type="EMBL" id="RKQ69649.1"/>
    </source>
</evidence>
<gene>
    <name evidence="1" type="ORF">DES40_2453</name>
</gene>
<name>A0A420WFA9_9PROT</name>
<proteinExistence type="predicted"/>
<dbReference type="SUPFAM" id="SSF88946">
    <property type="entry name" value="Sigma2 domain of RNA polymerase sigma factors"/>
    <property type="match status" value="1"/>
</dbReference>
<comment type="caution">
    <text evidence="1">The sequence shown here is derived from an EMBL/GenBank/DDBJ whole genome shotgun (WGS) entry which is preliminary data.</text>
</comment>
<evidence type="ECO:0008006" key="3">
    <source>
        <dbReference type="Google" id="ProtNLM"/>
    </source>
</evidence>
<dbReference type="Gene3D" id="1.10.1740.10">
    <property type="match status" value="1"/>
</dbReference>
<dbReference type="GO" id="GO:0003700">
    <property type="term" value="F:DNA-binding transcription factor activity"/>
    <property type="evidence" value="ECO:0007669"/>
    <property type="project" value="InterPro"/>
</dbReference>
<evidence type="ECO:0000313" key="2">
    <source>
        <dbReference type="Proteomes" id="UP000282211"/>
    </source>
</evidence>
<protein>
    <recommendedName>
        <fullName evidence="3">DNA-directed RNA polymerase specialized sigma24 family protein</fullName>
    </recommendedName>
</protein>
<dbReference type="GO" id="GO:0006352">
    <property type="term" value="P:DNA-templated transcription initiation"/>
    <property type="evidence" value="ECO:0007669"/>
    <property type="project" value="InterPro"/>
</dbReference>
<dbReference type="InParanoid" id="A0A420WFA9"/>
<keyword evidence="2" id="KW-1185">Reference proteome</keyword>
<dbReference type="InterPro" id="IPR013325">
    <property type="entry name" value="RNA_pol_sigma_r2"/>
</dbReference>